<keyword evidence="1" id="KW-0812">Transmembrane</keyword>
<protein>
    <submittedName>
        <fullName evidence="2">DUF998 domain-containing protein</fullName>
    </submittedName>
</protein>
<feature type="transmembrane region" description="Helical" evidence="1">
    <location>
        <begin position="264"/>
        <end position="284"/>
    </location>
</feature>
<name>A0ABW4J501_9LACO</name>
<reference evidence="3" key="1">
    <citation type="journal article" date="2019" name="Int. J. Syst. Evol. Microbiol.">
        <title>The Global Catalogue of Microorganisms (GCM) 10K type strain sequencing project: providing services to taxonomists for standard genome sequencing and annotation.</title>
        <authorList>
            <consortium name="The Broad Institute Genomics Platform"/>
            <consortium name="The Broad Institute Genome Sequencing Center for Infectious Disease"/>
            <person name="Wu L."/>
            <person name="Ma J."/>
        </authorList>
    </citation>
    <scope>NUCLEOTIDE SEQUENCE [LARGE SCALE GENOMIC DNA]</scope>
    <source>
        <strain evidence="3">CCM 8896</strain>
    </source>
</reference>
<gene>
    <name evidence="2" type="ORF">ACFQ5M_00890</name>
</gene>
<keyword evidence="3" id="KW-1185">Reference proteome</keyword>
<comment type="caution">
    <text evidence="2">The sequence shown here is derived from an EMBL/GenBank/DDBJ whole genome shotgun (WGS) entry which is preliminary data.</text>
</comment>
<feature type="transmembrane region" description="Helical" evidence="1">
    <location>
        <begin position="189"/>
        <end position="210"/>
    </location>
</feature>
<evidence type="ECO:0000313" key="2">
    <source>
        <dbReference type="EMBL" id="MFD1670643.1"/>
    </source>
</evidence>
<feature type="transmembrane region" description="Helical" evidence="1">
    <location>
        <begin position="230"/>
        <end position="252"/>
    </location>
</feature>
<sequence>MAKAPYKVTISKAMAEKFKLSSGDQLNLKVREHGVQLQLQGEKTTFFQQKMVIWTLILTTLATLGFVLYFVVNQRRKIPLSGSESIASLVILLGVITGTIIFSIFYIQNRNQMTHYFVPRVYWRSFPIIVISFAVILALLLLGSFWVLEHMFMGTRFDLFTATLIFFTFSLLIDYFMASMALTINANTLTSLFVAVFVTGVAIAMVTNGADMWWRHNLSYLGTKVAYNSWQFNATLILSAFIMLALIDYLFVSLKVQYPHSRRLTTLRIILMLVAIDLGAVGLFPNNMRFHWLHDHISMALVYWIIMLIIGIRWLLPKVTKDFLIISYILGGGLLVLDFLFQGIGYLSLTAFELSAFVAAFSWIMLLIQRIKRLIDTPDGDIVTIQVVASPDETVAKPKI</sequence>
<feature type="transmembrane region" description="Helical" evidence="1">
    <location>
        <begin position="159"/>
        <end position="177"/>
    </location>
</feature>
<organism evidence="2 3">
    <name type="scientific">Agrilactobacillus yilanensis</name>
    <dbReference type="NCBI Taxonomy" id="2485997"/>
    <lineage>
        <taxon>Bacteria</taxon>
        <taxon>Bacillati</taxon>
        <taxon>Bacillota</taxon>
        <taxon>Bacilli</taxon>
        <taxon>Lactobacillales</taxon>
        <taxon>Lactobacillaceae</taxon>
        <taxon>Agrilactobacillus</taxon>
    </lineage>
</organism>
<keyword evidence="1" id="KW-1133">Transmembrane helix</keyword>
<dbReference type="EMBL" id="JBHTOP010000002">
    <property type="protein sequence ID" value="MFD1670643.1"/>
    <property type="molecule type" value="Genomic_DNA"/>
</dbReference>
<accession>A0ABW4J501</accession>
<feature type="transmembrane region" description="Helical" evidence="1">
    <location>
        <begin position="128"/>
        <end position="147"/>
    </location>
</feature>
<proteinExistence type="predicted"/>
<dbReference type="Proteomes" id="UP001597267">
    <property type="component" value="Unassembled WGS sequence"/>
</dbReference>
<feature type="transmembrane region" description="Helical" evidence="1">
    <location>
        <begin position="323"/>
        <end position="341"/>
    </location>
</feature>
<feature type="transmembrane region" description="Helical" evidence="1">
    <location>
        <begin position="86"/>
        <end position="107"/>
    </location>
</feature>
<feature type="transmembrane region" description="Helical" evidence="1">
    <location>
        <begin position="347"/>
        <end position="368"/>
    </location>
</feature>
<feature type="transmembrane region" description="Helical" evidence="1">
    <location>
        <begin position="51"/>
        <end position="71"/>
    </location>
</feature>
<keyword evidence="1" id="KW-0472">Membrane</keyword>
<dbReference type="RefSeq" id="WP_125712482.1">
    <property type="nucleotide sequence ID" value="NZ_JBHTOP010000002.1"/>
</dbReference>
<evidence type="ECO:0000256" key="1">
    <source>
        <dbReference type="SAM" id="Phobius"/>
    </source>
</evidence>
<feature type="transmembrane region" description="Helical" evidence="1">
    <location>
        <begin position="296"/>
        <end position="316"/>
    </location>
</feature>
<evidence type="ECO:0000313" key="3">
    <source>
        <dbReference type="Proteomes" id="UP001597267"/>
    </source>
</evidence>